<evidence type="ECO:0000256" key="5">
    <source>
        <dbReference type="ARBA" id="ARBA00022982"/>
    </source>
</evidence>
<keyword evidence="3" id="KW-0285">Flavoprotein</keyword>
<keyword evidence="8" id="KW-1185">Reference proteome</keyword>
<dbReference type="Proteomes" id="UP001528411">
    <property type="component" value="Unassembled WGS sequence"/>
</dbReference>
<proteinExistence type="predicted"/>
<feature type="domain" description="FMN-binding" evidence="6">
    <location>
        <begin position="106"/>
        <end position="135"/>
    </location>
</feature>
<protein>
    <recommendedName>
        <fullName evidence="6">FMN-binding domain-containing protein</fullName>
    </recommendedName>
</protein>
<name>A0ABT5FI83_9GAMM</name>
<evidence type="ECO:0000313" key="7">
    <source>
        <dbReference type="EMBL" id="MDC2890908.1"/>
    </source>
</evidence>
<keyword evidence="2" id="KW-0597">Phosphoprotein</keyword>
<sequence length="144" mass="16150">MKNKLAFLKTKQNALLLTSFATVCTLAVSLTHMWTAPLIEQQKQIAVLNSLNELLDPAKFDNNPLLNCTKLSVPKITGSDLPQTFYRATLNGQPYATVFQTRTEQGYNGLIELLVAIDNNGVVQGTRTLTHQETPWSWRQNRTC</sequence>
<dbReference type="InterPro" id="IPR010209">
    <property type="entry name" value="Ion_transpt_RnfG/RsxG"/>
</dbReference>
<comment type="caution">
    <text evidence="7">The sequence shown here is derived from an EMBL/GenBank/DDBJ whole genome shotgun (WGS) entry which is preliminary data.</text>
</comment>
<keyword evidence="1" id="KW-0813">Transport</keyword>
<gene>
    <name evidence="7" type="ORF">PN838_21890</name>
</gene>
<evidence type="ECO:0000256" key="1">
    <source>
        <dbReference type="ARBA" id="ARBA00022448"/>
    </source>
</evidence>
<dbReference type="RefSeq" id="WP_272181975.1">
    <property type="nucleotide sequence ID" value="NZ_JAQOMS010000002.1"/>
</dbReference>
<dbReference type="EMBL" id="JAQOMS010000002">
    <property type="protein sequence ID" value="MDC2890908.1"/>
    <property type="molecule type" value="Genomic_DNA"/>
</dbReference>
<evidence type="ECO:0000313" key="8">
    <source>
        <dbReference type="Proteomes" id="UP001528411"/>
    </source>
</evidence>
<keyword evidence="4" id="KW-0288">FMN</keyword>
<reference evidence="7 8" key="1">
    <citation type="submission" date="2023-01" db="EMBL/GenBank/DDBJ databases">
        <title>Psychrosphaera sp. nov., isolated from marine algae.</title>
        <authorList>
            <person name="Bayburt H."/>
            <person name="Choi B.J."/>
            <person name="Kim J.M."/>
            <person name="Choi D.G."/>
            <person name="Jeon C.O."/>
        </authorList>
    </citation>
    <scope>NUCLEOTIDE SEQUENCE [LARGE SCALE GENOMIC DNA]</scope>
    <source>
        <strain evidence="7 8">G1-22</strain>
    </source>
</reference>
<dbReference type="PANTHER" id="PTHR36118:SF1">
    <property type="entry name" value="ION-TRANSLOCATING OXIDOREDUCTASE COMPLEX SUBUNIT G"/>
    <property type="match status" value="1"/>
</dbReference>
<evidence type="ECO:0000256" key="2">
    <source>
        <dbReference type="ARBA" id="ARBA00022553"/>
    </source>
</evidence>
<accession>A0ABT5FI83</accession>
<evidence type="ECO:0000256" key="4">
    <source>
        <dbReference type="ARBA" id="ARBA00022643"/>
    </source>
</evidence>
<evidence type="ECO:0000259" key="6">
    <source>
        <dbReference type="Pfam" id="PF04205"/>
    </source>
</evidence>
<evidence type="ECO:0000256" key="3">
    <source>
        <dbReference type="ARBA" id="ARBA00022630"/>
    </source>
</evidence>
<dbReference type="InterPro" id="IPR007329">
    <property type="entry name" value="FMN-bd"/>
</dbReference>
<keyword evidence="5" id="KW-0249">Electron transport</keyword>
<dbReference type="PANTHER" id="PTHR36118">
    <property type="entry name" value="ION-TRANSLOCATING OXIDOREDUCTASE COMPLEX SUBUNIT G"/>
    <property type="match status" value="1"/>
</dbReference>
<organism evidence="7 8">
    <name type="scientific">Psychrosphaera algicola</name>
    <dbReference type="NCBI Taxonomy" id="3023714"/>
    <lineage>
        <taxon>Bacteria</taxon>
        <taxon>Pseudomonadati</taxon>
        <taxon>Pseudomonadota</taxon>
        <taxon>Gammaproteobacteria</taxon>
        <taxon>Alteromonadales</taxon>
        <taxon>Pseudoalteromonadaceae</taxon>
        <taxon>Psychrosphaera</taxon>
    </lineage>
</organism>
<dbReference type="Pfam" id="PF04205">
    <property type="entry name" value="FMN_bind"/>
    <property type="match status" value="1"/>
</dbReference>